<reference evidence="8 9" key="1">
    <citation type="journal article" date="2019" name="Nat. Ecol. Evol.">
        <title>Megaphylogeny resolves global patterns of mushroom evolution.</title>
        <authorList>
            <person name="Varga T."/>
            <person name="Krizsan K."/>
            <person name="Foldi C."/>
            <person name="Dima B."/>
            <person name="Sanchez-Garcia M."/>
            <person name="Sanchez-Ramirez S."/>
            <person name="Szollosi G.J."/>
            <person name="Szarkandi J.G."/>
            <person name="Papp V."/>
            <person name="Albert L."/>
            <person name="Andreopoulos W."/>
            <person name="Angelini C."/>
            <person name="Antonin V."/>
            <person name="Barry K.W."/>
            <person name="Bougher N.L."/>
            <person name="Buchanan P."/>
            <person name="Buyck B."/>
            <person name="Bense V."/>
            <person name="Catcheside P."/>
            <person name="Chovatia M."/>
            <person name="Cooper J."/>
            <person name="Damon W."/>
            <person name="Desjardin D."/>
            <person name="Finy P."/>
            <person name="Geml J."/>
            <person name="Haridas S."/>
            <person name="Hughes K."/>
            <person name="Justo A."/>
            <person name="Karasinski D."/>
            <person name="Kautmanova I."/>
            <person name="Kiss B."/>
            <person name="Kocsube S."/>
            <person name="Kotiranta H."/>
            <person name="LaButti K.M."/>
            <person name="Lechner B.E."/>
            <person name="Liimatainen K."/>
            <person name="Lipzen A."/>
            <person name="Lukacs Z."/>
            <person name="Mihaltcheva S."/>
            <person name="Morgado L.N."/>
            <person name="Niskanen T."/>
            <person name="Noordeloos M.E."/>
            <person name="Ohm R.A."/>
            <person name="Ortiz-Santana B."/>
            <person name="Ovrebo C."/>
            <person name="Racz N."/>
            <person name="Riley R."/>
            <person name="Savchenko A."/>
            <person name="Shiryaev A."/>
            <person name="Soop K."/>
            <person name="Spirin V."/>
            <person name="Szebenyi C."/>
            <person name="Tomsovsky M."/>
            <person name="Tulloss R.E."/>
            <person name="Uehling J."/>
            <person name="Grigoriev I.V."/>
            <person name="Vagvolgyi C."/>
            <person name="Papp T."/>
            <person name="Martin F.M."/>
            <person name="Miettinen O."/>
            <person name="Hibbett D.S."/>
            <person name="Nagy L.G."/>
        </authorList>
    </citation>
    <scope>NUCLEOTIDE SEQUENCE [LARGE SCALE GENOMIC DNA]</scope>
    <source>
        <strain evidence="8 9">CBS 962.96</strain>
    </source>
</reference>
<evidence type="ECO:0000256" key="3">
    <source>
        <dbReference type="ARBA" id="ARBA00022771"/>
    </source>
</evidence>
<evidence type="ECO:0000313" key="8">
    <source>
        <dbReference type="EMBL" id="THU83200.1"/>
    </source>
</evidence>
<protein>
    <recommendedName>
        <fullName evidence="7">DUF659 domain-containing protein</fullName>
    </recommendedName>
</protein>
<dbReference type="GO" id="GO:0008270">
    <property type="term" value="F:zinc ion binding"/>
    <property type="evidence" value="ECO:0007669"/>
    <property type="project" value="UniProtKB-KW"/>
</dbReference>
<evidence type="ECO:0000256" key="5">
    <source>
        <dbReference type="ARBA" id="ARBA00023242"/>
    </source>
</evidence>
<keyword evidence="3" id="KW-0863">Zinc-finger</keyword>
<dbReference type="InterPro" id="IPR007021">
    <property type="entry name" value="DUF659"/>
</dbReference>
<keyword evidence="5" id="KW-0539">Nucleus</keyword>
<sequence>MVSSLVAWRAVENPFWQYFFSKWVPGSVLLSRGVLSGQILDEEVEKTEAKTRLNTANHYGTGQCNGWKNVAKNILITAMINVKSRPYLLGVTDVSSLPKKAKTLLEIVNCEMKTICEAFGVILVAWCTNCSGDAAKMWCLLVCKYPWIVILDCWAHQLNLVVGDILKLKEFRESVDQALEVIKWFLSHSLAVSLLVSEQQNADFSVILVLILPVLTRWTSHYLAIDRLLALSVPLRRLVLDPSIRETLIKVAGLKQVAKNKARLIIRTISRSNFWENVESICNLLKLFAIATNAAQADNCHLNTVLLLLGYLYHHHNLEKHWKKVDRDVFVLAIVFNPYICKKAFNKSSHLSAVAGLRNIAVRTFKCFYQDEEPNLEFRSSFSDYLNEISEWTNTEMDLNYFHEQAAKENKPINPLNIWCELLPESASDCDGLVGLMRFTICILSMVPNSAGSEQIFSCFGAVHTKARNRMGAQKTQKIVILSQHIQRVHSVVSSRQSQAQNTNAGIIGSTMPSKTQGKLTMRTLAAMSAKTHTQPHNTNNTKASYVKQVKPTYVSSGGSEIESFIK</sequence>
<dbReference type="Proteomes" id="UP000297245">
    <property type="component" value="Unassembled WGS sequence"/>
</dbReference>
<dbReference type="SUPFAM" id="SSF53098">
    <property type="entry name" value="Ribonuclease H-like"/>
    <property type="match status" value="1"/>
</dbReference>
<name>A0A4S8L465_DENBC</name>
<comment type="subcellular location">
    <subcellularLocation>
        <location evidence="1">Nucleus</location>
    </subcellularLocation>
</comment>
<keyword evidence="4" id="KW-0862">Zinc</keyword>
<dbReference type="PANTHER" id="PTHR46481">
    <property type="entry name" value="ZINC FINGER BED DOMAIN-CONTAINING PROTEIN 4"/>
    <property type="match status" value="1"/>
</dbReference>
<evidence type="ECO:0000256" key="1">
    <source>
        <dbReference type="ARBA" id="ARBA00004123"/>
    </source>
</evidence>
<dbReference type="Pfam" id="PF04937">
    <property type="entry name" value="DUF659"/>
    <property type="match status" value="1"/>
</dbReference>
<dbReference type="GO" id="GO:0005634">
    <property type="term" value="C:nucleus"/>
    <property type="evidence" value="ECO:0007669"/>
    <property type="project" value="UniProtKB-SubCell"/>
</dbReference>
<proteinExistence type="predicted"/>
<dbReference type="InterPro" id="IPR052035">
    <property type="entry name" value="ZnF_BED_domain_contain"/>
</dbReference>
<dbReference type="OrthoDB" id="2423954at2759"/>
<evidence type="ECO:0000259" key="7">
    <source>
        <dbReference type="Pfam" id="PF04937"/>
    </source>
</evidence>
<organism evidence="8 9">
    <name type="scientific">Dendrothele bispora (strain CBS 962.96)</name>
    <dbReference type="NCBI Taxonomy" id="1314807"/>
    <lineage>
        <taxon>Eukaryota</taxon>
        <taxon>Fungi</taxon>
        <taxon>Dikarya</taxon>
        <taxon>Basidiomycota</taxon>
        <taxon>Agaricomycotina</taxon>
        <taxon>Agaricomycetes</taxon>
        <taxon>Agaricomycetidae</taxon>
        <taxon>Agaricales</taxon>
        <taxon>Agaricales incertae sedis</taxon>
        <taxon>Dendrothele</taxon>
    </lineage>
</organism>
<dbReference type="AlphaFoldDB" id="A0A4S8L465"/>
<evidence type="ECO:0000256" key="2">
    <source>
        <dbReference type="ARBA" id="ARBA00022723"/>
    </source>
</evidence>
<dbReference type="EMBL" id="ML179679">
    <property type="protein sequence ID" value="THU83200.1"/>
    <property type="molecule type" value="Genomic_DNA"/>
</dbReference>
<evidence type="ECO:0000256" key="6">
    <source>
        <dbReference type="SAM" id="MobiDB-lite"/>
    </source>
</evidence>
<feature type="domain" description="DUF659" evidence="7">
    <location>
        <begin position="34"/>
        <end position="180"/>
    </location>
</feature>
<evidence type="ECO:0000256" key="4">
    <source>
        <dbReference type="ARBA" id="ARBA00022833"/>
    </source>
</evidence>
<keyword evidence="9" id="KW-1185">Reference proteome</keyword>
<keyword evidence="2" id="KW-0479">Metal-binding</keyword>
<feature type="region of interest" description="Disordered" evidence="6">
    <location>
        <begin position="493"/>
        <end position="516"/>
    </location>
</feature>
<dbReference type="PANTHER" id="PTHR46481:SF10">
    <property type="entry name" value="ZINC FINGER BED DOMAIN-CONTAINING PROTEIN 39"/>
    <property type="match status" value="1"/>
</dbReference>
<accession>A0A4S8L465</accession>
<gene>
    <name evidence="8" type="ORF">K435DRAFT_689974</name>
</gene>
<dbReference type="InterPro" id="IPR012337">
    <property type="entry name" value="RNaseH-like_sf"/>
</dbReference>
<evidence type="ECO:0000313" key="9">
    <source>
        <dbReference type="Proteomes" id="UP000297245"/>
    </source>
</evidence>